<dbReference type="PANTHER" id="PTHR42879">
    <property type="entry name" value="3-OXOACYL-(ACYL-CARRIER-PROTEIN) REDUCTASE"/>
    <property type="match status" value="1"/>
</dbReference>
<name>A0ABR6W2M0_9BACT</name>
<dbReference type="InterPro" id="IPR002347">
    <property type="entry name" value="SDR_fam"/>
</dbReference>
<sequence length="262" mass="27067">MNLDLTGKTALVGGSTQGIGRATAIELALLGATLVLMARNEAALKETVDTLATDHGQTHRYIVADFSQSGAVSSAITQHLAQFPDLHILINNTGGPAGGALIDAKPEEFVQTFHNHLLNNQALVQAVVPAMKRAGYGRIVNIISTSVKQPIVGLGVSNTIRGAVAQWSKTLSLELGQFGITVNNVLPGYTSTARLDAVLAMRAKSSGKSEEDVAAQMKSDIPIGRFATAEEVAAAVTFLCTPAAASISGINVPVDGGKTGGL</sequence>
<dbReference type="SUPFAM" id="SSF51735">
    <property type="entry name" value="NAD(P)-binding Rossmann-fold domains"/>
    <property type="match status" value="1"/>
</dbReference>
<dbReference type="Pfam" id="PF13561">
    <property type="entry name" value="adh_short_C2"/>
    <property type="match status" value="1"/>
</dbReference>
<evidence type="ECO:0000313" key="3">
    <source>
        <dbReference type="Proteomes" id="UP000700732"/>
    </source>
</evidence>
<reference evidence="2 3" key="1">
    <citation type="submission" date="2019-06" db="EMBL/GenBank/DDBJ databases">
        <title>Spirosoma utsteinense sp. nov. isolated from Antarctic ice-free soils.</title>
        <authorList>
            <person name="Tahon G."/>
        </authorList>
    </citation>
    <scope>NUCLEOTIDE SEQUENCE [LARGE SCALE GENOMIC DNA]</scope>
    <source>
        <strain evidence="2 3">LMG 31447</strain>
    </source>
</reference>
<evidence type="ECO:0000256" key="1">
    <source>
        <dbReference type="ARBA" id="ARBA00006484"/>
    </source>
</evidence>
<proteinExistence type="inferred from homology"/>
<comment type="caution">
    <text evidence="2">The sequence shown here is derived from an EMBL/GenBank/DDBJ whole genome shotgun (WGS) entry which is preliminary data.</text>
</comment>
<dbReference type="Gene3D" id="3.40.50.720">
    <property type="entry name" value="NAD(P)-binding Rossmann-like Domain"/>
    <property type="match status" value="1"/>
</dbReference>
<comment type="similarity">
    <text evidence="1">Belongs to the short-chain dehydrogenases/reductases (SDR) family.</text>
</comment>
<protein>
    <submittedName>
        <fullName evidence="2">3-oxoacyl-[acyl-carrier protein] reductase</fullName>
    </submittedName>
</protein>
<organism evidence="2 3">
    <name type="scientific">Spirosoma utsteinense</name>
    <dbReference type="NCBI Taxonomy" id="2585773"/>
    <lineage>
        <taxon>Bacteria</taxon>
        <taxon>Pseudomonadati</taxon>
        <taxon>Bacteroidota</taxon>
        <taxon>Cytophagia</taxon>
        <taxon>Cytophagales</taxon>
        <taxon>Cytophagaceae</taxon>
        <taxon>Spirosoma</taxon>
    </lineage>
</organism>
<dbReference type="EMBL" id="VFIA01000006">
    <property type="protein sequence ID" value="MBC3790851.1"/>
    <property type="molecule type" value="Genomic_DNA"/>
</dbReference>
<accession>A0ABR6W2M0</accession>
<gene>
    <name evidence="2" type="ORF">FH603_1347</name>
</gene>
<dbReference type="InterPro" id="IPR036291">
    <property type="entry name" value="NAD(P)-bd_dom_sf"/>
</dbReference>
<dbReference type="PANTHER" id="PTHR42879:SF6">
    <property type="entry name" value="NADPH-DEPENDENT REDUCTASE BACG"/>
    <property type="match status" value="1"/>
</dbReference>
<dbReference type="RefSeq" id="WP_186736666.1">
    <property type="nucleotide sequence ID" value="NZ_VFIA01000006.1"/>
</dbReference>
<dbReference type="PRINTS" id="PR00081">
    <property type="entry name" value="GDHRDH"/>
</dbReference>
<dbReference type="Proteomes" id="UP000700732">
    <property type="component" value="Unassembled WGS sequence"/>
</dbReference>
<dbReference type="InterPro" id="IPR050259">
    <property type="entry name" value="SDR"/>
</dbReference>
<evidence type="ECO:0000313" key="2">
    <source>
        <dbReference type="EMBL" id="MBC3790851.1"/>
    </source>
</evidence>
<keyword evidence="3" id="KW-1185">Reference proteome</keyword>